<feature type="transmembrane region" description="Helical" evidence="8">
    <location>
        <begin position="95"/>
        <end position="123"/>
    </location>
</feature>
<feature type="compositionally biased region" description="Basic and acidic residues" evidence="7">
    <location>
        <begin position="548"/>
        <end position="557"/>
    </location>
</feature>
<gene>
    <name evidence="9" type="ORF">EDD19_101168</name>
</gene>
<feature type="compositionally biased region" description="Acidic residues" evidence="7">
    <location>
        <begin position="510"/>
        <end position="523"/>
    </location>
</feature>
<dbReference type="NCBIfam" id="NF037979">
    <property type="entry name" value="Na_transp"/>
    <property type="match status" value="1"/>
</dbReference>
<feature type="region of interest" description="Disordered" evidence="7">
    <location>
        <begin position="506"/>
        <end position="557"/>
    </location>
</feature>
<evidence type="ECO:0000256" key="5">
    <source>
        <dbReference type="ARBA" id="ARBA00023136"/>
    </source>
</evidence>
<dbReference type="PROSITE" id="PS50267">
    <property type="entry name" value="NA_NEUROTRAN_SYMP_3"/>
    <property type="match status" value="1"/>
</dbReference>
<keyword evidence="2 6" id="KW-0813">Transport</keyword>
<reference evidence="9 10" key="1">
    <citation type="submission" date="2019-03" db="EMBL/GenBank/DDBJ databases">
        <title>Root nodule microbial communities of legume samples collected from USA, Mexico and Botswana.</title>
        <authorList>
            <person name="Hirsch A."/>
        </authorList>
    </citation>
    <scope>NUCLEOTIDE SEQUENCE [LARGE SCALE GENOMIC DNA]</scope>
    <source>
        <strain evidence="9 10">55</strain>
    </source>
</reference>
<proteinExistence type="inferred from homology"/>
<evidence type="ECO:0000313" key="9">
    <source>
        <dbReference type="EMBL" id="TCW26753.1"/>
    </source>
</evidence>
<comment type="caution">
    <text evidence="9">The sequence shown here is derived from an EMBL/GenBank/DDBJ whole genome shotgun (WGS) entry which is preliminary data.</text>
</comment>
<feature type="transmembrane region" description="Helical" evidence="8">
    <location>
        <begin position="52"/>
        <end position="74"/>
    </location>
</feature>
<keyword evidence="3 6" id="KW-0812">Transmembrane</keyword>
<feature type="transmembrane region" description="Helical" evidence="8">
    <location>
        <begin position="21"/>
        <end position="40"/>
    </location>
</feature>
<dbReference type="PANTHER" id="PTHR42948">
    <property type="entry name" value="TRANSPORTER"/>
    <property type="match status" value="1"/>
</dbReference>
<feature type="transmembrane region" description="Helical" evidence="8">
    <location>
        <begin position="155"/>
        <end position="176"/>
    </location>
</feature>
<feature type="transmembrane region" description="Helical" evidence="8">
    <location>
        <begin position="363"/>
        <end position="381"/>
    </location>
</feature>
<feature type="compositionally biased region" description="Low complexity" evidence="7">
    <location>
        <begin position="537"/>
        <end position="547"/>
    </location>
</feature>
<feature type="transmembrane region" description="Helical" evidence="8">
    <location>
        <begin position="267"/>
        <end position="292"/>
    </location>
</feature>
<dbReference type="InterPro" id="IPR037272">
    <property type="entry name" value="SNS_sf"/>
</dbReference>
<keyword evidence="4 8" id="KW-1133">Transmembrane helix</keyword>
<accession>A0A4R3ZZT4</accession>
<evidence type="ECO:0000313" key="10">
    <source>
        <dbReference type="Proteomes" id="UP000295805"/>
    </source>
</evidence>
<feature type="transmembrane region" description="Helical" evidence="8">
    <location>
        <begin position="326"/>
        <end position="351"/>
    </location>
</feature>
<protein>
    <recommendedName>
        <fullName evidence="6">Transporter</fullName>
    </recommendedName>
</protein>
<sequence>MSTPAATGGTRRREAFSGRSVFVFAAIGSAVGLGNIWRFPFVAYDNGGGAFLIPYLVALLSAGIPLLFFDYAIGHRFRGSAPLSFRRMNRFAEPIGWIQVLVSFVIAVYYAVILAWAACYAWFSVDGRWGETYEETATFFSEDFLRAGSGFGLDFVPLITGVLVVVWLFTLGVLIAGVQKGIGRTAQIFIPLLIVLFAALVIRSLFLEGAADGLNNFFTPDWGVLTDPGVWIAAYGQIFFSLSVGFGIMLTYSSYLKRRSNLTSSGLVVGFSNSAFEVLAGIGVFATLGFLVSSAAGAGWDDVSGGPGLAFIAFPALISQMPGGPIWGVVFFACLILAGLTSMISIVEVVISSFQDKVGVSRTTATLAIGGPMAIVSILLMPTETGLQNLDILDKFANSIGIVGIALIALIVVMFALRLGPTLRDHLNSVSSFKVGPIWIVCMAVVTPLVLAYALFGEIRSLVSEPYEGYDAAVLGVWGWGMIAAILVLSVILSLLPWRGARHLDGPPATDDDPSDAFYEDQFDASGSPVRADAASATRTAGTGTRGNRTETTRNEG</sequence>
<evidence type="ECO:0000256" key="1">
    <source>
        <dbReference type="ARBA" id="ARBA00004141"/>
    </source>
</evidence>
<evidence type="ECO:0000256" key="8">
    <source>
        <dbReference type="SAM" id="Phobius"/>
    </source>
</evidence>
<feature type="transmembrane region" description="Helical" evidence="8">
    <location>
        <begin position="230"/>
        <end position="255"/>
    </location>
</feature>
<keyword evidence="6" id="KW-0769">Symport</keyword>
<feature type="transmembrane region" description="Helical" evidence="8">
    <location>
        <begin position="396"/>
        <end position="417"/>
    </location>
</feature>
<dbReference type="AlphaFoldDB" id="A0A4R3ZZT4"/>
<feature type="transmembrane region" description="Helical" evidence="8">
    <location>
        <begin position="477"/>
        <end position="496"/>
    </location>
</feature>
<dbReference type="GO" id="GO:0016020">
    <property type="term" value="C:membrane"/>
    <property type="evidence" value="ECO:0007669"/>
    <property type="project" value="UniProtKB-SubCell"/>
</dbReference>
<dbReference type="RefSeq" id="WP_131884927.1">
    <property type="nucleotide sequence ID" value="NZ_CP143053.1"/>
</dbReference>
<dbReference type="GeneID" id="89530021"/>
<dbReference type="SUPFAM" id="SSF161070">
    <property type="entry name" value="SNF-like"/>
    <property type="match status" value="1"/>
</dbReference>
<dbReference type="Pfam" id="PF00209">
    <property type="entry name" value="SNF"/>
    <property type="match status" value="2"/>
</dbReference>
<name>A0A4R3ZZT4_9ACTN</name>
<dbReference type="EMBL" id="SMCX01000001">
    <property type="protein sequence ID" value="TCW26753.1"/>
    <property type="molecule type" value="Genomic_DNA"/>
</dbReference>
<dbReference type="CDD" id="cd10334">
    <property type="entry name" value="SLC6sbd_u1"/>
    <property type="match status" value="1"/>
</dbReference>
<comment type="subcellular location">
    <subcellularLocation>
        <location evidence="1">Membrane</location>
        <topology evidence="1">Multi-pass membrane protein</topology>
    </subcellularLocation>
</comment>
<evidence type="ECO:0000256" key="7">
    <source>
        <dbReference type="SAM" id="MobiDB-lite"/>
    </source>
</evidence>
<dbReference type="InterPro" id="IPR000175">
    <property type="entry name" value="Na/ntran_symport"/>
</dbReference>
<feature type="transmembrane region" description="Helical" evidence="8">
    <location>
        <begin position="188"/>
        <end position="210"/>
    </location>
</feature>
<dbReference type="GO" id="GO:0015293">
    <property type="term" value="F:symporter activity"/>
    <property type="evidence" value="ECO:0007669"/>
    <property type="project" value="UniProtKB-KW"/>
</dbReference>
<evidence type="ECO:0000256" key="4">
    <source>
        <dbReference type="ARBA" id="ARBA00022989"/>
    </source>
</evidence>
<dbReference type="PROSITE" id="PS00610">
    <property type="entry name" value="NA_NEUROTRAN_SYMP_1"/>
    <property type="match status" value="1"/>
</dbReference>
<feature type="transmembrane region" description="Helical" evidence="8">
    <location>
        <begin position="438"/>
        <end position="457"/>
    </location>
</feature>
<dbReference type="Proteomes" id="UP000295805">
    <property type="component" value="Unassembled WGS sequence"/>
</dbReference>
<evidence type="ECO:0000256" key="3">
    <source>
        <dbReference type="ARBA" id="ARBA00022692"/>
    </source>
</evidence>
<dbReference type="PRINTS" id="PR00176">
    <property type="entry name" value="NANEUSMPORT"/>
</dbReference>
<comment type="similarity">
    <text evidence="6">Belongs to the sodium:neurotransmitter symporter (SNF) (TC 2.A.22) family.</text>
</comment>
<evidence type="ECO:0000256" key="2">
    <source>
        <dbReference type="ARBA" id="ARBA00022448"/>
    </source>
</evidence>
<organism evidence="9 10">
    <name type="scientific">Dietzia cinnamea</name>
    <dbReference type="NCBI Taxonomy" id="321318"/>
    <lineage>
        <taxon>Bacteria</taxon>
        <taxon>Bacillati</taxon>
        <taxon>Actinomycetota</taxon>
        <taxon>Actinomycetes</taxon>
        <taxon>Mycobacteriales</taxon>
        <taxon>Dietziaceae</taxon>
        <taxon>Dietzia</taxon>
    </lineage>
</organism>
<evidence type="ECO:0000256" key="6">
    <source>
        <dbReference type="RuleBase" id="RU003732"/>
    </source>
</evidence>
<dbReference type="PANTHER" id="PTHR42948:SF1">
    <property type="entry name" value="TRANSPORTER"/>
    <property type="match status" value="1"/>
</dbReference>
<keyword evidence="5 8" id="KW-0472">Membrane</keyword>